<dbReference type="InterPro" id="IPR047218">
    <property type="entry name" value="YocR/YhdH-like"/>
</dbReference>
<gene>
    <name evidence="6" type="ORF">CN290_16525</name>
</gene>
<dbReference type="InterPro" id="IPR000175">
    <property type="entry name" value="Na/ntran_symport"/>
</dbReference>
<keyword evidence="3" id="KW-0812">Transmembrane</keyword>
<dbReference type="PANTHER" id="PTHR42948">
    <property type="entry name" value="TRANSPORTER"/>
    <property type="match status" value="1"/>
</dbReference>
<evidence type="ECO:0000256" key="4">
    <source>
        <dbReference type="ARBA" id="ARBA00022989"/>
    </source>
</evidence>
<protein>
    <submittedName>
        <fullName evidence="6">Sodium-dependent transporter</fullName>
    </submittedName>
</protein>
<dbReference type="SUPFAM" id="SSF161070">
    <property type="entry name" value="SNF-like"/>
    <property type="match status" value="1"/>
</dbReference>
<dbReference type="CDD" id="cd10336">
    <property type="entry name" value="SLC6sbd_Tyt1-Like"/>
    <property type="match status" value="1"/>
</dbReference>
<dbReference type="PANTHER" id="PTHR42948:SF1">
    <property type="entry name" value="TRANSPORTER"/>
    <property type="match status" value="1"/>
</dbReference>
<dbReference type="GO" id="GO:0016020">
    <property type="term" value="C:membrane"/>
    <property type="evidence" value="ECO:0007669"/>
    <property type="project" value="UniProtKB-SubCell"/>
</dbReference>
<sequence>MMKETQQWTSKIGFVLAAAGAAVGLGAIWKFPYVAGNGGGGAFFLVFLLLTLFIGMPLLIAEFVIGRSTQKEAVTAYKVLVPNSKLYPWIGRMGVVTCFSVLSFYSVVGGWILLYLYYSVTGSFWNGVVDYGKLFGETISNPVSAIGAQFVFMLCTIFVVSKGVEKGIEKASKYMMPLLFILFIAIIVRALTLDGAFAGVEFFLKPDFSKLTADTILYAMGQSFFSLTVGASVMVTYSSYLKKEEHLAKSATSIVSLTVFITVLAGLAIFPAIFALGVKPTEGPGLLFIVLPAVFAKIPFGQFFFIMFLVLFFFATLTSAISMLEIVVASVAKDNEKKRPSASLLIGILIFAVGIPSALSFGIMSDVKIFGKTFFDLVDFSVSNVLLPLGVLAISLFVPNKMSKEMLMKELEVTETKGKTLFNIWFFLLRYVIPVTVIIVFLNAIGVFKMFA</sequence>
<dbReference type="PRINTS" id="PR00176">
    <property type="entry name" value="NANEUSMPORT"/>
</dbReference>
<evidence type="ECO:0000256" key="2">
    <source>
        <dbReference type="ARBA" id="ARBA00022448"/>
    </source>
</evidence>
<comment type="caution">
    <text evidence="6">The sequence shown here is derived from an EMBL/GenBank/DDBJ whole genome shotgun (WGS) entry which is preliminary data.</text>
</comment>
<evidence type="ECO:0000256" key="3">
    <source>
        <dbReference type="ARBA" id="ARBA00022692"/>
    </source>
</evidence>
<evidence type="ECO:0000256" key="5">
    <source>
        <dbReference type="ARBA" id="ARBA00023136"/>
    </source>
</evidence>
<evidence type="ECO:0000313" key="7">
    <source>
        <dbReference type="Proteomes" id="UP000220226"/>
    </source>
</evidence>
<evidence type="ECO:0000256" key="1">
    <source>
        <dbReference type="ARBA" id="ARBA00004141"/>
    </source>
</evidence>
<dbReference type="AlphaFoldDB" id="A0A068N531"/>
<dbReference type="KEGG" id="bcef:BcrFT9_01212"/>
<dbReference type="NCBIfam" id="NF037979">
    <property type="entry name" value="Na_transp"/>
    <property type="match status" value="1"/>
</dbReference>
<organism evidence="6 7">
    <name type="scientific">Bacillus cereus</name>
    <dbReference type="NCBI Taxonomy" id="1396"/>
    <lineage>
        <taxon>Bacteria</taxon>
        <taxon>Bacillati</taxon>
        <taxon>Bacillota</taxon>
        <taxon>Bacilli</taxon>
        <taxon>Bacillales</taxon>
        <taxon>Bacillaceae</taxon>
        <taxon>Bacillus</taxon>
        <taxon>Bacillus cereus group</taxon>
    </lineage>
</organism>
<dbReference type="Proteomes" id="UP000220226">
    <property type="component" value="Unassembled WGS sequence"/>
</dbReference>
<keyword evidence="4" id="KW-1133">Transmembrane helix</keyword>
<reference evidence="6 7" key="1">
    <citation type="submission" date="2017-09" db="EMBL/GenBank/DDBJ databases">
        <title>Large-scale bioinformatics analysis of Bacillus genomes uncovers conserved roles of natural products in bacterial physiology.</title>
        <authorList>
            <consortium name="Agbiome Team Llc"/>
            <person name="Bleich R.M."/>
            <person name="Grubbs K.J."/>
            <person name="Santa Maria K.C."/>
            <person name="Allen S.E."/>
            <person name="Farag S."/>
            <person name="Shank E.A."/>
            <person name="Bowers A."/>
        </authorList>
    </citation>
    <scope>NUCLEOTIDE SEQUENCE [LARGE SCALE GENOMIC DNA]</scope>
    <source>
        <strain evidence="6 7">AFS025165</strain>
    </source>
</reference>
<proteinExistence type="predicted"/>
<dbReference type="PROSITE" id="PS50267">
    <property type="entry name" value="NA_NEUROTRAN_SYMP_3"/>
    <property type="match status" value="1"/>
</dbReference>
<dbReference type="Pfam" id="PF00209">
    <property type="entry name" value="SNF"/>
    <property type="match status" value="2"/>
</dbReference>
<keyword evidence="2" id="KW-0813">Transport</keyword>
<keyword evidence="5" id="KW-0472">Membrane</keyword>
<dbReference type="InterPro" id="IPR037272">
    <property type="entry name" value="SNS_sf"/>
</dbReference>
<dbReference type="EMBL" id="NTQT01000020">
    <property type="protein sequence ID" value="PFC73628.1"/>
    <property type="molecule type" value="Genomic_DNA"/>
</dbReference>
<name>A0A068N531_BACCE</name>
<comment type="subcellular location">
    <subcellularLocation>
        <location evidence="1">Membrane</location>
        <topology evidence="1">Multi-pass membrane protein</topology>
    </subcellularLocation>
</comment>
<evidence type="ECO:0000313" key="6">
    <source>
        <dbReference type="EMBL" id="PFC73628.1"/>
    </source>
</evidence>
<accession>A0A068N531</accession>